<evidence type="ECO:0000256" key="4">
    <source>
        <dbReference type="ARBA" id="ARBA00023136"/>
    </source>
</evidence>
<protein>
    <submittedName>
        <fullName evidence="8">Translocation/assembly module TamB domain-containing protein</fullName>
    </submittedName>
</protein>
<dbReference type="GO" id="GO:0009306">
    <property type="term" value="P:protein secretion"/>
    <property type="evidence" value="ECO:0007669"/>
    <property type="project" value="InterPro"/>
</dbReference>
<evidence type="ECO:0000256" key="5">
    <source>
        <dbReference type="SAM" id="MobiDB-lite"/>
    </source>
</evidence>
<evidence type="ECO:0000256" key="3">
    <source>
        <dbReference type="ARBA" id="ARBA00022989"/>
    </source>
</evidence>
<dbReference type="RefSeq" id="WP_176267754.1">
    <property type="nucleotide sequence ID" value="NZ_JABWGV010000003.1"/>
</dbReference>
<feature type="transmembrane region" description="Helical" evidence="6">
    <location>
        <begin position="33"/>
        <end position="52"/>
    </location>
</feature>
<keyword evidence="2 6" id="KW-0812">Transmembrane</keyword>
<sequence length="1412" mass="150797">MSEAVDTTAANEFSANEEPGTPRRSKRKLALKWFAGIAGLLLLAVAALLVFINSDAGRRYVAERIAEYEMPSGLKVEIGRIEGDIYGSSVLYGVALSDPQGVFMRIPRAELDWRPRSWLSNRLDIRSLAIREGTLLRWPKFIDNEDDGPILPDFDIRIDRLVIDDLRLAEGLLGERAQRVNLLAQARVDEGTLLLKANGRLGERDRVYLDLDARPDDDRFDLALDYRAPEGGVVAGLLGVAADYRAIATGEGRWSNWRGALLLRRDEERLGAFRLTNRSGRFGLVGQANLEDITSGLAQRAAGNVTSIAAFASIAERVIDGEFGLRSRALSIKGEGRIDLAQSRIDNLSLVGDVRDPGLFGSGFALEDARFRAQIDGPFSQLEGEHTIIVPRLEAGNVVFENLVQEGVLSREEGIWRVPLSIEVGRVRTGQPFFDPRLQNGTLRGTLTLNGNRLLGEDLALSFPETSARLTLAGDLARSQYRIAGPVRFERLLLENIGRASGTARIDAVLRAGRPWRLQSIIDGVVAPVTNGTLASLAGERITANGGLAIGGGQPLTFRNVSLASRQVTMNLDGQITGEGTSVAGTGRHQRFGQFTVEALLTPSGPRAAFVFADPFPAAGLRDVRLALTPTEQGFAIETEGQSLLGPFDGTIGLLSSRGGATRLSIERLNVWETAVRGQLTLVQGGVDGTLSLIGGGLDGTIGLEVVPAGQRIALDIEARNAEFGGTTPIAVARADIEATGVLGARSTIQGNLTADGISYGRLFVGRLAARGELEDGVGEVTASISGRRGARFNLQMNAGITPQRVAFAARGAFAGQQITMPRRAVLVKQDSGAWRLQRSQVSYGDGRLILEGLLGGESGLQLRAGLSQMPLSLIDIAVPDLGLGGTASGVIEFRQGNSGLPVADVRVKIDDLTRSGLVLSSRPIDLALVSELTENRLVARAVLSEAEERKGRLQARISNLPQSGVLGERIRRGRLFAQLRYQGQASALWRLTGVEAFDLTGPVSIAADARGTLADPSVRGSVESDNLRVRSLISGTDINNVAMNGSFSGSRLRLQRFSGTTAGGGRITGSGTVDLQGLGERVEGRMIEIRGPKLDLRAYAERARLVNANGLSATVSGPLRIVSNGLGGTIAGRVEIIRASWSLGTAAEDAALPRIVTREVNVPANVSAAVAPGRPWRYLIDAQGNNRINVEGLGIDSEWAADIVIRGTTSDPRIGGSASVVRGNYSFAGTRFDLTRGEIAFDEDVPIDPRLDIEAETRENGIEVTVDVTGSAQEPEISFRSVPSLPEEEILSRLLFGGSITSLSATDALQLGSALASLREGGAGLDPINQLRSAIGLDRLRIVSADAALDRGTAIAVGKNIGRRFYIELITDGRGYSATEVEFRVTSWLSLLASVSTIGRDSVVAEISRDY</sequence>
<evidence type="ECO:0000313" key="9">
    <source>
        <dbReference type="Proteomes" id="UP000561438"/>
    </source>
</evidence>
<keyword evidence="3 6" id="KW-1133">Transmembrane helix</keyword>
<comment type="caution">
    <text evidence="8">The sequence shown here is derived from an EMBL/GenBank/DDBJ whole genome shotgun (WGS) entry which is preliminary data.</text>
</comment>
<evidence type="ECO:0000256" key="2">
    <source>
        <dbReference type="ARBA" id="ARBA00022692"/>
    </source>
</evidence>
<dbReference type="EMBL" id="JABWGV010000003">
    <property type="protein sequence ID" value="NVD45485.1"/>
    <property type="molecule type" value="Genomic_DNA"/>
</dbReference>
<dbReference type="GO" id="GO:0097347">
    <property type="term" value="C:TAM protein secretion complex"/>
    <property type="evidence" value="ECO:0007669"/>
    <property type="project" value="TreeGrafter"/>
</dbReference>
<evidence type="ECO:0000259" key="7">
    <source>
        <dbReference type="Pfam" id="PF04357"/>
    </source>
</evidence>
<dbReference type="PANTHER" id="PTHR36985:SF1">
    <property type="entry name" value="TRANSLOCATION AND ASSEMBLY MODULE SUBUNIT TAMB"/>
    <property type="match status" value="1"/>
</dbReference>
<dbReference type="Proteomes" id="UP000561438">
    <property type="component" value="Unassembled WGS sequence"/>
</dbReference>
<reference evidence="8 9" key="1">
    <citation type="submission" date="2020-06" db="EMBL/GenBank/DDBJ databases">
        <title>Altererythrobacter sp. HHU K3-1.</title>
        <authorList>
            <person name="Zhang D."/>
            <person name="Xue H."/>
        </authorList>
    </citation>
    <scope>NUCLEOTIDE SEQUENCE [LARGE SCALE GENOMIC DNA]</scope>
    <source>
        <strain evidence="8 9">HHU K3-1</strain>
    </source>
</reference>
<keyword evidence="4 6" id="KW-0472">Membrane</keyword>
<dbReference type="PANTHER" id="PTHR36985">
    <property type="entry name" value="TRANSLOCATION AND ASSEMBLY MODULE SUBUNIT TAMB"/>
    <property type="match status" value="1"/>
</dbReference>
<proteinExistence type="predicted"/>
<feature type="domain" description="Translocation and assembly module TamB C-terminal" evidence="7">
    <location>
        <begin position="1056"/>
        <end position="1399"/>
    </location>
</feature>
<feature type="region of interest" description="Disordered" evidence="5">
    <location>
        <begin position="1"/>
        <end position="22"/>
    </location>
</feature>
<dbReference type="Pfam" id="PF04357">
    <property type="entry name" value="TamB"/>
    <property type="match status" value="1"/>
</dbReference>
<dbReference type="InterPro" id="IPR007452">
    <property type="entry name" value="TamB_C"/>
</dbReference>
<gene>
    <name evidence="8" type="ORF">HUV48_10750</name>
</gene>
<evidence type="ECO:0000313" key="8">
    <source>
        <dbReference type="EMBL" id="NVD45485.1"/>
    </source>
</evidence>
<evidence type="ECO:0000256" key="6">
    <source>
        <dbReference type="SAM" id="Phobius"/>
    </source>
</evidence>
<name>A0A850H8B6_9SPHN</name>
<dbReference type="GO" id="GO:0005886">
    <property type="term" value="C:plasma membrane"/>
    <property type="evidence" value="ECO:0007669"/>
    <property type="project" value="InterPro"/>
</dbReference>
<keyword evidence="9" id="KW-1185">Reference proteome</keyword>
<comment type="subcellular location">
    <subcellularLocation>
        <location evidence="1">Membrane</location>
        <topology evidence="1">Single-pass membrane protein</topology>
    </subcellularLocation>
</comment>
<evidence type="ECO:0000256" key="1">
    <source>
        <dbReference type="ARBA" id="ARBA00004167"/>
    </source>
</evidence>
<organism evidence="8 9">
    <name type="scientific">Qipengyuania atrilutea</name>
    <dbReference type="NCBI Taxonomy" id="2744473"/>
    <lineage>
        <taxon>Bacteria</taxon>
        <taxon>Pseudomonadati</taxon>
        <taxon>Pseudomonadota</taxon>
        <taxon>Alphaproteobacteria</taxon>
        <taxon>Sphingomonadales</taxon>
        <taxon>Erythrobacteraceae</taxon>
        <taxon>Qipengyuania</taxon>
    </lineage>
</organism>
<accession>A0A850H8B6</accession>